<evidence type="ECO:0000256" key="1">
    <source>
        <dbReference type="SAM" id="MobiDB-lite"/>
    </source>
</evidence>
<reference evidence="2" key="1">
    <citation type="journal article" date="2020" name="Nature">
        <title>Giant virus diversity and host interactions through global metagenomics.</title>
        <authorList>
            <person name="Schulz F."/>
            <person name="Roux S."/>
            <person name="Paez-Espino D."/>
            <person name="Jungbluth S."/>
            <person name="Walsh D.A."/>
            <person name="Denef V.J."/>
            <person name="McMahon K.D."/>
            <person name="Konstantinidis K.T."/>
            <person name="Eloe-Fadrosh E.A."/>
            <person name="Kyrpides N.C."/>
            <person name="Woyke T."/>
        </authorList>
    </citation>
    <scope>NUCLEOTIDE SEQUENCE</scope>
    <source>
        <strain evidence="2">GVMAG-M-3300023184-77</strain>
    </source>
</reference>
<dbReference type="AlphaFoldDB" id="A0A6C0IFL5"/>
<organism evidence="2">
    <name type="scientific">viral metagenome</name>
    <dbReference type="NCBI Taxonomy" id="1070528"/>
    <lineage>
        <taxon>unclassified sequences</taxon>
        <taxon>metagenomes</taxon>
        <taxon>organismal metagenomes</taxon>
    </lineage>
</organism>
<feature type="region of interest" description="Disordered" evidence="1">
    <location>
        <begin position="151"/>
        <end position="177"/>
    </location>
</feature>
<proteinExistence type="predicted"/>
<evidence type="ECO:0000313" key="2">
    <source>
        <dbReference type="EMBL" id="QHT91285.1"/>
    </source>
</evidence>
<feature type="compositionally biased region" description="Basic residues" evidence="1">
    <location>
        <begin position="162"/>
        <end position="177"/>
    </location>
</feature>
<dbReference type="EMBL" id="MN740165">
    <property type="protein sequence ID" value="QHT91285.1"/>
    <property type="molecule type" value="Genomic_DNA"/>
</dbReference>
<protein>
    <submittedName>
        <fullName evidence="2">Uncharacterized protein</fullName>
    </submittedName>
</protein>
<accession>A0A6C0IFL5</accession>
<name>A0A6C0IFL5_9ZZZZ</name>
<sequence>MSLKSTKTLLNIFFNDNSDLQSDTKSVDLTDKSSILKRDLAARDLSLLNNSYKHLPILKKTIINDRKEVIPEEKKQVIPEEEEVVIPEEEEVVIPEEEEVVIPKKQVIPKQQATAKSFKVNPELLDLGEKPLENNNSSSSSIRKKVLQQQLNELRNGDSRKKYIKKNKSKTKRKSST</sequence>